<comment type="caution">
    <text evidence="2">The sequence shown here is derived from an EMBL/GenBank/DDBJ whole genome shotgun (WGS) entry which is preliminary data.</text>
</comment>
<reference evidence="3" key="1">
    <citation type="submission" date="2016-11" db="EMBL/GenBank/DDBJ databases">
        <authorList>
            <person name="Shukria A."/>
            <person name="Stevens D.C."/>
        </authorList>
    </citation>
    <scope>NUCLEOTIDE SEQUENCE [LARGE SCALE GENOMIC DNA]</scope>
    <source>
        <strain evidence="3">Cbfe23</strain>
    </source>
</reference>
<name>A0A1L9BKN7_9BACT</name>
<proteinExistence type="predicted"/>
<keyword evidence="1" id="KW-0812">Transmembrane</keyword>
<dbReference type="AlphaFoldDB" id="A0A1L9BKN7"/>
<keyword evidence="3" id="KW-1185">Reference proteome</keyword>
<sequence>MQSEVAGLGNPRAALLAFGVAVMAYNILAVLQAAVETEHQLEAANLQVSTYYIADEVRSTTAG</sequence>
<feature type="transmembrane region" description="Helical" evidence="1">
    <location>
        <begin position="12"/>
        <end position="31"/>
    </location>
</feature>
<accession>A0A1L9BKN7</accession>
<organism evidence="2 3">
    <name type="scientific">Cystobacter ferrugineus</name>
    <dbReference type="NCBI Taxonomy" id="83449"/>
    <lineage>
        <taxon>Bacteria</taxon>
        <taxon>Pseudomonadati</taxon>
        <taxon>Myxococcota</taxon>
        <taxon>Myxococcia</taxon>
        <taxon>Myxococcales</taxon>
        <taxon>Cystobacterineae</taxon>
        <taxon>Archangiaceae</taxon>
        <taxon>Cystobacter</taxon>
    </lineage>
</organism>
<gene>
    <name evidence="2" type="ORF">BON30_06000</name>
</gene>
<evidence type="ECO:0000313" key="3">
    <source>
        <dbReference type="Proteomes" id="UP000182229"/>
    </source>
</evidence>
<evidence type="ECO:0000313" key="2">
    <source>
        <dbReference type="EMBL" id="OJH42728.1"/>
    </source>
</evidence>
<reference evidence="2 3" key="2">
    <citation type="submission" date="2016-12" db="EMBL/GenBank/DDBJ databases">
        <title>Draft Genome Sequence of Cystobacter ferrugineus Strain Cbfe23.</title>
        <authorList>
            <person name="Akbar S."/>
            <person name="Dowd S.E."/>
            <person name="Stevens D.C."/>
        </authorList>
    </citation>
    <scope>NUCLEOTIDE SEQUENCE [LARGE SCALE GENOMIC DNA]</scope>
    <source>
        <strain evidence="2 3">Cbfe23</strain>
    </source>
</reference>
<dbReference type="Proteomes" id="UP000182229">
    <property type="component" value="Unassembled WGS sequence"/>
</dbReference>
<protein>
    <submittedName>
        <fullName evidence="2">Uncharacterized protein</fullName>
    </submittedName>
</protein>
<keyword evidence="1" id="KW-0472">Membrane</keyword>
<keyword evidence="1" id="KW-1133">Transmembrane helix</keyword>
<dbReference type="EMBL" id="MPIN01000001">
    <property type="protein sequence ID" value="OJH42728.1"/>
    <property type="molecule type" value="Genomic_DNA"/>
</dbReference>
<evidence type="ECO:0000256" key="1">
    <source>
        <dbReference type="SAM" id="Phobius"/>
    </source>
</evidence>